<sequence length="120" mass="13076">MAFTDPQTVTISGTTTPLPRVSMQGDETIYQSSDGLIQMLASHDSGKRLRHLLRLNHSKVAPDPFRPAENTKVSMSNYIVFDVPVVGYTLAEQLAVYTGFKTQFTATTDALIGKLLAGES</sequence>
<dbReference type="EMBL" id="MN033134">
    <property type="protein sequence ID" value="QDH87073.1"/>
    <property type="molecule type" value="Genomic_RNA"/>
</dbReference>
<evidence type="ECO:0000313" key="1">
    <source>
        <dbReference type="EMBL" id="QDH87073.1"/>
    </source>
</evidence>
<reference evidence="1" key="1">
    <citation type="submission" date="2019-05" db="EMBL/GenBank/DDBJ databases">
        <title>Metatranscriptomic reconstruction reveals RNA viruses with the potential to shape carbon cycling in soil.</title>
        <authorList>
            <person name="Starr E.P."/>
            <person name="Nuccio E."/>
            <person name="Pett-Ridge J."/>
            <person name="Banfield J.F."/>
            <person name="Firestone M.K."/>
        </authorList>
    </citation>
    <scope>NUCLEOTIDE SEQUENCE</scope>
    <source>
        <strain evidence="1">H3_Bulk_Litter_17_scaffold_880</strain>
    </source>
</reference>
<protein>
    <submittedName>
        <fullName evidence="1">Uncharacterized protein</fullName>
    </submittedName>
</protein>
<organism evidence="1">
    <name type="scientific">Leviviridae sp</name>
    <dbReference type="NCBI Taxonomy" id="2027243"/>
    <lineage>
        <taxon>Viruses</taxon>
        <taxon>Riboviria</taxon>
        <taxon>Orthornavirae</taxon>
        <taxon>Lenarviricota</taxon>
        <taxon>Leviviricetes</taxon>
        <taxon>Norzivirales</taxon>
        <taxon>Fiersviridae</taxon>
    </lineage>
</organism>
<proteinExistence type="predicted"/>
<name>A0A514D0E2_9VIRU</name>
<gene>
    <name evidence="1" type="ORF">H3BulkLitter17880_000002</name>
</gene>
<accession>A0A514D0E2</accession>